<keyword evidence="4" id="KW-1185">Reference proteome</keyword>
<feature type="compositionally biased region" description="Basic and acidic residues" evidence="1">
    <location>
        <begin position="924"/>
        <end position="934"/>
    </location>
</feature>
<keyword evidence="2" id="KW-1133">Transmembrane helix</keyword>
<feature type="compositionally biased region" description="Polar residues" evidence="1">
    <location>
        <begin position="113"/>
        <end position="128"/>
    </location>
</feature>
<feature type="region of interest" description="Disordered" evidence="1">
    <location>
        <begin position="801"/>
        <end position="844"/>
    </location>
</feature>
<organism evidence="3 4">
    <name type="scientific">Tilletia horrida</name>
    <dbReference type="NCBI Taxonomy" id="155126"/>
    <lineage>
        <taxon>Eukaryota</taxon>
        <taxon>Fungi</taxon>
        <taxon>Dikarya</taxon>
        <taxon>Basidiomycota</taxon>
        <taxon>Ustilaginomycotina</taxon>
        <taxon>Exobasidiomycetes</taxon>
        <taxon>Tilletiales</taxon>
        <taxon>Tilletiaceae</taxon>
        <taxon>Tilletia</taxon>
    </lineage>
</organism>
<dbReference type="Proteomes" id="UP001176521">
    <property type="component" value="Unassembled WGS sequence"/>
</dbReference>
<name>A0AAN6G976_9BASI</name>
<evidence type="ECO:0000313" key="3">
    <source>
        <dbReference type="EMBL" id="KAK0524537.1"/>
    </source>
</evidence>
<proteinExistence type="predicted"/>
<feature type="compositionally biased region" description="Low complexity" evidence="1">
    <location>
        <begin position="906"/>
        <end position="918"/>
    </location>
</feature>
<feature type="region of interest" description="Disordered" evidence="1">
    <location>
        <begin position="581"/>
        <end position="600"/>
    </location>
</feature>
<dbReference type="EMBL" id="JAPDMQ010000446">
    <property type="protein sequence ID" value="KAK0524537.1"/>
    <property type="molecule type" value="Genomic_DNA"/>
</dbReference>
<feature type="region of interest" description="Disordered" evidence="1">
    <location>
        <begin position="92"/>
        <end position="128"/>
    </location>
</feature>
<comment type="caution">
    <text evidence="3">The sequence shown here is derived from an EMBL/GenBank/DDBJ whole genome shotgun (WGS) entry which is preliminary data.</text>
</comment>
<dbReference type="AlphaFoldDB" id="A0AAN6G976"/>
<feature type="compositionally biased region" description="Polar residues" evidence="1">
    <location>
        <begin position="586"/>
        <end position="600"/>
    </location>
</feature>
<protein>
    <submittedName>
        <fullName evidence="3">Uncharacterized protein</fullName>
    </submittedName>
</protein>
<feature type="transmembrane region" description="Helical" evidence="2">
    <location>
        <begin position="278"/>
        <end position="303"/>
    </location>
</feature>
<feature type="transmembrane region" description="Helical" evidence="2">
    <location>
        <begin position="240"/>
        <end position="258"/>
    </location>
</feature>
<sequence length="949" mass="99902">MSALDLYASDPAAATRVLNQQANSLITASVAVGYVLTEWSYHIEWESADIWPRILFPFLAWATTCCTSAWTKLRALQLRSWFQQRAQQLKRRTGAAGGPAGGGAGAGGSGGATQPSDSGATPSASLSASDKSIPEWALRSRPLLPSRKPLNGPEWAYVLARIGSIGAALASLAVHTVGALGARPADADADHRWDVPDRNCSAALRLTALFNLFALSGSGAIVLVRALALHKFQRPLEKPILWLLWGSIQALILLECISNDAVSSRDGSRVCVAGGDTISVHLVVILLPYFLPILSTSLCLLLVARYMFAYRRSNPEAWRVSWTFRLYLRDSFQYWLLSMALFLPLLLAYIIQQSTTPGFQILWSINMDELSNQVRSVVDRWRLTAILNLCPTLTAAYACRIFVNLRRCLEHDLGGVAAGGMGATAYEYTATGPGGGRGGITTGAASRLRSRQGPVRSFGAAAGFAGAGSAAGGPVYPYPYYYQYPYPQAQVNAIPIARLHAGSQAAATDAARAQSATTSQPIFSQISRIYGGEEAMATTHAVTPNWAGGPMGSNTGFGLGSAVGSSAAAALRVARRPSVGGGLASMGNQQPGTGTTAEGTSQVQFQLPGIHQQLAQAGQPAPGEEADIEKAGGEAGAAAAGGSAAAAAAATAASAGLRPYPQMYCPPPLPILDQQQHAAVAGSFIQAMNASGMPYYLGPSPSQQAPLPEPERQLVVVQEDWGDTHPDLVFSLNGGLDEEEEEQEEMQRQFQYQLQQQQQQQQQGYGMTPMGGATGRWWIPGQSVGLAPPPAAAMAVAAGRQLGPSHPHPYQASTTVGQQPHPQPQLAVRPNPAPPAEAEAEADTVAGDDESWMYHPEECECDGCCETDTEASDYVRPSPPASPTPASAQTAPPPAPVGGLSSSEQPRATPASTSRAAAVSQERGPSRTKSDSHMDAAAAPSPRELAPDR</sequence>
<evidence type="ECO:0000256" key="1">
    <source>
        <dbReference type="SAM" id="MobiDB-lite"/>
    </source>
</evidence>
<feature type="transmembrane region" description="Helical" evidence="2">
    <location>
        <begin position="202"/>
        <end position="228"/>
    </location>
</feature>
<accession>A0AAN6G976</accession>
<feature type="compositionally biased region" description="Gly residues" evidence="1">
    <location>
        <begin position="95"/>
        <end position="111"/>
    </location>
</feature>
<feature type="region of interest" description="Disordered" evidence="1">
    <location>
        <begin position="868"/>
        <end position="949"/>
    </location>
</feature>
<keyword evidence="2" id="KW-0812">Transmembrane</keyword>
<evidence type="ECO:0000313" key="4">
    <source>
        <dbReference type="Proteomes" id="UP001176521"/>
    </source>
</evidence>
<reference evidence="3" key="1">
    <citation type="journal article" date="2023" name="PhytoFront">
        <title>Draft Genome Resources of Seven Strains of Tilletia horrida, Causal Agent of Kernel Smut of Rice.</title>
        <authorList>
            <person name="Khanal S."/>
            <person name="Antony Babu S."/>
            <person name="Zhou X.G."/>
        </authorList>
    </citation>
    <scope>NUCLEOTIDE SEQUENCE</scope>
    <source>
        <strain evidence="3">TX3</strain>
    </source>
</reference>
<gene>
    <name evidence="3" type="ORF">OC842_005804</name>
</gene>
<feature type="transmembrane region" description="Helical" evidence="2">
    <location>
        <begin position="334"/>
        <end position="351"/>
    </location>
</feature>
<evidence type="ECO:0000256" key="2">
    <source>
        <dbReference type="SAM" id="Phobius"/>
    </source>
</evidence>
<feature type="transmembrane region" description="Helical" evidence="2">
    <location>
        <begin position="155"/>
        <end position="182"/>
    </location>
</feature>
<feature type="compositionally biased region" description="Polar residues" evidence="1">
    <location>
        <begin position="811"/>
        <end position="820"/>
    </location>
</feature>
<keyword evidence="2" id="KW-0472">Membrane</keyword>